<dbReference type="EMBL" id="LSRX01000549">
    <property type="protein sequence ID" value="OLP94279.1"/>
    <property type="molecule type" value="Genomic_DNA"/>
</dbReference>
<evidence type="ECO:0000313" key="2">
    <source>
        <dbReference type="Proteomes" id="UP000186817"/>
    </source>
</evidence>
<dbReference type="AlphaFoldDB" id="A0A1Q9DGK4"/>
<name>A0A1Q9DGK4_SYMMI</name>
<reference evidence="1 2" key="1">
    <citation type="submission" date="2016-02" db="EMBL/GenBank/DDBJ databases">
        <title>Genome analysis of coral dinoflagellate symbionts highlights evolutionary adaptations to a symbiotic lifestyle.</title>
        <authorList>
            <person name="Aranda M."/>
            <person name="Li Y."/>
            <person name="Liew Y.J."/>
            <person name="Baumgarten S."/>
            <person name="Simakov O."/>
            <person name="Wilson M."/>
            <person name="Piel J."/>
            <person name="Ashoor H."/>
            <person name="Bougouffa S."/>
            <person name="Bajic V.B."/>
            <person name="Ryu T."/>
            <person name="Ravasi T."/>
            <person name="Bayer T."/>
            <person name="Micklem G."/>
            <person name="Kim H."/>
            <person name="Bhak J."/>
            <person name="Lajeunesse T.C."/>
            <person name="Voolstra C.R."/>
        </authorList>
    </citation>
    <scope>NUCLEOTIDE SEQUENCE [LARGE SCALE GENOMIC DNA]</scope>
    <source>
        <strain evidence="1 2">CCMP2467</strain>
    </source>
</reference>
<accession>A0A1Q9DGK4</accession>
<dbReference type="OrthoDB" id="426284at2759"/>
<sequence length="215" mass="22667">MLRCIFLALSVVGVASSDAVAQKNLAAAQRDLALGEGKQWNTATPEEAQKLMDEEAALYAPRINCAFTPSSPIGFAASGKSQTECGEMFGKSFTGISTHKGWKCDWAVAEGSGGKTVIAWCPFKYTLDSTGEVVSSTSMLKYEFDDEGLIVGYFQDFDTSRFANAAPSVLAASPATSLLPMLAVTAVLGSASVVVALVRVLQHKPEPNGYEGLPA</sequence>
<protein>
    <submittedName>
        <fullName evidence="1">Uncharacterized protein</fullName>
    </submittedName>
</protein>
<evidence type="ECO:0000313" key="1">
    <source>
        <dbReference type="EMBL" id="OLP94279.1"/>
    </source>
</evidence>
<keyword evidence="2" id="KW-1185">Reference proteome</keyword>
<dbReference type="Proteomes" id="UP000186817">
    <property type="component" value="Unassembled WGS sequence"/>
</dbReference>
<proteinExistence type="predicted"/>
<dbReference type="Gene3D" id="3.10.450.50">
    <property type="match status" value="1"/>
</dbReference>
<organism evidence="1 2">
    <name type="scientific">Symbiodinium microadriaticum</name>
    <name type="common">Dinoflagellate</name>
    <name type="synonym">Zooxanthella microadriatica</name>
    <dbReference type="NCBI Taxonomy" id="2951"/>
    <lineage>
        <taxon>Eukaryota</taxon>
        <taxon>Sar</taxon>
        <taxon>Alveolata</taxon>
        <taxon>Dinophyceae</taxon>
        <taxon>Suessiales</taxon>
        <taxon>Symbiodiniaceae</taxon>
        <taxon>Symbiodinium</taxon>
    </lineage>
</organism>
<comment type="caution">
    <text evidence="1">The sequence shown here is derived from an EMBL/GenBank/DDBJ whole genome shotgun (WGS) entry which is preliminary data.</text>
</comment>
<gene>
    <name evidence="1" type="ORF">AK812_SmicGene23727</name>
</gene>